<dbReference type="EMBL" id="JAGFNS010000042">
    <property type="protein sequence ID" value="MBO3743594.1"/>
    <property type="molecule type" value="Genomic_DNA"/>
</dbReference>
<dbReference type="InterPro" id="IPR013097">
    <property type="entry name" value="Dabb"/>
</dbReference>
<proteinExistence type="predicted"/>
<dbReference type="Pfam" id="PF07876">
    <property type="entry name" value="Dabb"/>
    <property type="match status" value="1"/>
</dbReference>
<evidence type="ECO:0000259" key="1">
    <source>
        <dbReference type="PROSITE" id="PS51502"/>
    </source>
</evidence>
<name>A0ABS3UYE2_9ACTN</name>
<dbReference type="SUPFAM" id="SSF54909">
    <property type="entry name" value="Dimeric alpha+beta barrel"/>
    <property type="match status" value="1"/>
</dbReference>
<comment type="caution">
    <text evidence="2">The sequence shown here is derived from an EMBL/GenBank/DDBJ whole genome shotgun (WGS) entry which is preliminary data.</text>
</comment>
<feature type="domain" description="Stress-response A/B barrel" evidence="1">
    <location>
        <begin position="2"/>
        <end position="91"/>
    </location>
</feature>
<dbReference type="Gene3D" id="3.30.70.100">
    <property type="match status" value="1"/>
</dbReference>
<sequence length="94" mass="10633">MLTHVVLMKFSDAGDAAKARPRLEELAEVVPQIRSLEVAVDELATDVSWHLFLRTTHRDAGDLRAYQDHPAHREFGAWVRPLLVSRAVVDYTTP</sequence>
<organism evidence="2 3">
    <name type="scientific">Actinoplanes flavus</name>
    <dbReference type="NCBI Taxonomy" id="2820290"/>
    <lineage>
        <taxon>Bacteria</taxon>
        <taxon>Bacillati</taxon>
        <taxon>Actinomycetota</taxon>
        <taxon>Actinomycetes</taxon>
        <taxon>Micromonosporales</taxon>
        <taxon>Micromonosporaceae</taxon>
        <taxon>Actinoplanes</taxon>
    </lineage>
</organism>
<dbReference type="RefSeq" id="WP_208472839.1">
    <property type="nucleotide sequence ID" value="NZ_JAGFNS010000042.1"/>
</dbReference>
<dbReference type="Proteomes" id="UP000679690">
    <property type="component" value="Unassembled WGS sequence"/>
</dbReference>
<protein>
    <submittedName>
        <fullName evidence="2">Dabb family protein</fullName>
    </submittedName>
</protein>
<dbReference type="SMART" id="SM00886">
    <property type="entry name" value="Dabb"/>
    <property type="match status" value="1"/>
</dbReference>
<evidence type="ECO:0000313" key="3">
    <source>
        <dbReference type="Proteomes" id="UP000679690"/>
    </source>
</evidence>
<dbReference type="InterPro" id="IPR011008">
    <property type="entry name" value="Dimeric_a/b-barrel"/>
</dbReference>
<keyword evidence="3" id="KW-1185">Reference proteome</keyword>
<reference evidence="2 3" key="1">
    <citation type="submission" date="2021-03" db="EMBL/GenBank/DDBJ databases">
        <title>Actinoplanes flavus sp. nov., a novel actinomycete isolated from Coconut Palm rhizosphere soil.</title>
        <authorList>
            <person name="Luo X."/>
        </authorList>
    </citation>
    <scope>NUCLEOTIDE SEQUENCE [LARGE SCALE GENOMIC DNA]</scope>
    <source>
        <strain evidence="2 3">NEAU-H7</strain>
    </source>
</reference>
<dbReference type="PROSITE" id="PS51502">
    <property type="entry name" value="S_R_A_B_BARREL"/>
    <property type="match status" value="1"/>
</dbReference>
<accession>A0ABS3UYE2</accession>
<dbReference type="PANTHER" id="PTHR37832">
    <property type="entry name" value="BLL2683 PROTEIN"/>
    <property type="match status" value="1"/>
</dbReference>
<evidence type="ECO:0000313" key="2">
    <source>
        <dbReference type="EMBL" id="MBO3743594.1"/>
    </source>
</evidence>
<gene>
    <name evidence="2" type="ORF">J5X75_39465</name>
</gene>
<dbReference type="PANTHER" id="PTHR37832:SF1">
    <property type="entry name" value="STRESS-RESPONSE A_B BARREL DOMAIN-CONTAINING PROTEIN"/>
    <property type="match status" value="1"/>
</dbReference>